<evidence type="ECO:0000256" key="1">
    <source>
        <dbReference type="SAM" id="MobiDB-lite"/>
    </source>
</evidence>
<keyword evidence="3" id="KW-1185">Reference proteome</keyword>
<feature type="region of interest" description="Disordered" evidence="1">
    <location>
        <begin position="370"/>
        <end position="390"/>
    </location>
</feature>
<gene>
    <name evidence="2" type="ORF">AVEN_235547_1</name>
</gene>
<dbReference type="EMBL" id="BGPR01005664">
    <property type="protein sequence ID" value="GBN12275.1"/>
    <property type="molecule type" value="Genomic_DNA"/>
</dbReference>
<comment type="caution">
    <text evidence="2">The sequence shown here is derived from an EMBL/GenBank/DDBJ whole genome shotgun (WGS) entry which is preliminary data.</text>
</comment>
<organism evidence="2 3">
    <name type="scientific">Araneus ventricosus</name>
    <name type="common">Orbweaver spider</name>
    <name type="synonym">Epeira ventricosa</name>
    <dbReference type="NCBI Taxonomy" id="182803"/>
    <lineage>
        <taxon>Eukaryota</taxon>
        <taxon>Metazoa</taxon>
        <taxon>Ecdysozoa</taxon>
        <taxon>Arthropoda</taxon>
        <taxon>Chelicerata</taxon>
        <taxon>Arachnida</taxon>
        <taxon>Araneae</taxon>
        <taxon>Araneomorphae</taxon>
        <taxon>Entelegynae</taxon>
        <taxon>Araneoidea</taxon>
        <taxon>Araneidae</taxon>
        <taxon>Araneus</taxon>
    </lineage>
</organism>
<dbReference type="Proteomes" id="UP000499080">
    <property type="component" value="Unassembled WGS sequence"/>
</dbReference>
<sequence>MPRIKNTKKRKSLELLELSQMHDPGELSTSGLISPEQKEQESSSSAALFPTAKKSATSDDCVITETLPKTKVKVEVIDLTDDTLPIVPTLCSSVRLPLVSNNIQIKSEVIFHASAENNSDVIFKNSRSAVSENEISTTHNVRIKSEPDIESEVYDQVPVFAENPTEASVNHLFSDVPIKVEPNEPVSENFTSVIDDVKRTDINSVDRPVKRKKIETKVNCEDRDLELREPDTFPCKFLKYLNCYPKYDGEEIDHCLSVLNDLMKDKDENIGIEPEVISVSTDSEDTIELCSAEQREEIPILQISEKHSPNLKVDGTVHKISSKDLVRFQQNVITLDSDSDSSQLEMTIIERQGPNSSNSDCIGDKRRQNISTNTHLGSPSKMSELSQVNDSDPNTNYFNSPIDTESKFQDVCSFTISLSSLDGNKRSETSDGASTLPMDAKKIPNEDFFNKDFLRQILGNAKQREMFADITDISSSLNPSFDTVDKQNIIVDENGFQNLRQKNSPENKRIESTNFTSDEDNSEFTLKKYQNLSESLPLPSENVLNPTKEVFFNPPAAKCDGFETPPKKMKISQDTSLSEGSMVKILSFEEYKKMVSCLMAGKHQSDIRHNQSNIVIDKNMLQNKSQINLPTNKLAETINSVSDENEKSSAHNTIKCQNLSKSFPVPCEKDFKTQDVSFSPPSTYCETSEIPAKRIKMSESSISKDSSDRKLSVEEYKKRVTALMTRQHSQPDCNLNNHLPSDIPSNFSDCSPGSSNVDRNMFLPPGNRPNRSLPTCSDTSLGNPGNLHMLNASYSQDPRLARNYAPTLHQKEMGSFNMSQAYSSPSFPVATRSFINPHLEHAPSGSGTYAMLNSSGMQLPAETFSPALNAAKNQQIKQWLSEMKRYLPSDAQQPNLEKNSPVLPPSPASEISSFSMTQYNPHQSIQSMESIQPFISPQYVPGNAPSLSPHRHHLSSQEIHPHMYWHPPLAHNRDFSQNVCHEFILSPQIPIINLCPSLPLSSPIGEQTQSSTSNRSPSYFPHNHEALEATRNRTIPNQSSFESLLPKQLREDIGKSIFHTNDVYLIIIEKNIDWIHRIDKEISVPKISIFGREFLTVRGHYESHLMYYNTYFPLMLLECFNKISTTLKEAKEKTGRIICKVMKSERKQSYVNFKCESFIPLSDAENIPKEGHIVLLKFATVPRGSVRMLGYVCSTTTRAYSHKHDHYHEILKYVNAKKNAELMKAKITFHTVFDILDINLELPIYILKLISIKKILVLNEALKELPRSPLCDAVLRPRHIYIKSVVLPCRKDSNAMNAIIQGIVHCLNRSARHLTLIESPPSADSFLAILQIVDEMRKPNLDGKILVCVRRELLSQMGMNLIGTSNNLIIINRKRETLHETLQNRVLDVMASRLFKAQGISFDAAKSKVLQEADVLLAVTETCFYENVKCMAKDIAYCIIHDAHSFTEPESVLPLLYGIRHLLLFGEPGESCPVSSKCAASLGYNKSLFHRVYDFR</sequence>
<feature type="region of interest" description="Disordered" evidence="1">
    <location>
        <begin position="1"/>
        <end position="51"/>
    </location>
</feature>
<proteinExistence type="predicted"/>
<evidence type="ECO:0000313" key="3">
    <source>
        <dbReference type="Proteomes" id="UP000499080"/>
    </source>
</evidence>
<feature type="region of interest" description="Disordered" evidence="1">
    <location>
        <begin position="891"/>
        <end position="910"/>
    </location>
</feature>
<feature type="compositionally biased region" description="Basic residues" evidence="1">
    <location>
        <begin position="1"/>
        <end position="11"/>
    </location>
</feature>
<accession>A0A4Y2LC92</accession>
<protein>
    <submittedName>
        <fullName evidence="2">Uncharacterized protein</fullName>
    </submittedName>
</protein>
<dbReference type="Gene3D" id="3.40.50.300">
    <property type="entry name" value="P-loop containing nucleotide triphosphate hydrolases"/>
    <property type="match status" value="1"/>
</dbReference>
<name>A0A4Y2LC92_ARAVE</name>
<evidence type="ECO:0000313" key="2">
    <source>
        <dbReference type="EMBL" id="GBN12275.1"/>
    </source>
</evidence>
<reference evidence="2 3" key="1">
    <citation type="journal article" date="2019" name="Sci. Rep.">
        <title>Orb-weaving spider Araneus ventricosus genome elucidates the spidroin gene catalogue.</title>
        <authorList>
            <person name="Kono N."/>
            <person name="Nakamura H."/>
            <person name="Ohtoshi R."/>
            <person name="Moran D.A.P."/>
            <person name="Shinohara A."/>
            <person name="Yoshida Y."/>
            <person name="Fujiwara M."/>
            <person name="Mori M."/>
            <person name="Tomita M."/>
            <person name="Arakawa K."/>
        </authorList>
    </citation>
    <scope>NUCLEOTIDE SEQUENCE [LARGE SCALE GENOMIC DNA]</scope>
</reference>
<dbReference type="InterPro" id="IPR027417">
    <property type="entry name" value="P-loop_NTPase"/>
</dbReference>
<dbReference type="OrthoDB" id="6437886at2759"/>